<evidence type="ECO:0000256" key="2">
    <source>
        <dbReference type="ARBA" id="ARBA00022741"/>
    </source>
</evidence>
<feature type="compositionally biased region" description="Low complexity" evidence="6">
    <location>
        <begin position="145"/>
        <end position="166"/>
    </location>
</feature>
<dbReference type="Proteomes" id="UP000518266">
    <property type="component" value="Unassembled WGS sequence"/>
</dbReference>
<dbReference type="AlphaFoldDB" id="A0A7J5X546"/>
<dbReference type="GO" id="GO:0008017">
    <property type="term" value="F:microtubule binding"/>
    <property type="evidence" value="ECO:0007669"/>
    <property type="project" value="InterPro"/>
</dbReference>
<dbReference type="InterPro" id="IPR027417">
    <property type="entry name" value="P-loop_NTPase"/>
</dbReference>
<keyword evidence="4" id="KW-0206">Cytoskeleton</keyword>
<dbReference type="InterPro" id="IPR036961">
    <property type="entry name" value="Kinesin_motor_dom_sf"/>
</dbReference>
<dbReference type="SUPFAM" id="SSF52540">
    <property type="entry name" value="P-loop containing nucleoside triphosphate hydrolases"/>
    <property type="match status" value="1"/>
</dbReference>
<keyword evidence="3" id="KW-0067">ATP-binding</keyword>
<dbReference type="OrthoDB" id="3176171at2759"/>
<dbReference type="GO" id="GO:0003777">
    <property type="term" value="F:microtubule motor activity"/>
    <property type="evidence" value="ECO:0007669"/>
    <property type="project" value="InterPro"/>
</dbReference>
<evidence type="ECO:0000259" key="7">
    <source>
        <dbReference type="PROSITE" id="PS50067"/>
    </source>
</evidence>
<feature type="domain" description="Kinesin motor" evidence="7">
    <location>
        <begin position="1"/>
        <end position="91"/>
    </location>
</feature>
<proteinExistence type="inferred from homology"/>
<keyword evidence="4" id="KW-0963">Cytoplasm</keyword>
<organism evidence="8 9">
    <name type="scientific">Dissostichus mawsoni</name>
    <name type="common">Antarctic cod</name>
    <dbReference type="NCBI Taxonomy" id="36200"/>
    <lineage>
        <taxon>Eukaryota</taxon>
        <taxon>Metazoa</taxon>
        <taxon>Chordata</taxon>
        <taxon>Craniata</taxon>
        <taxon>Vertebrata</taxon>
        <taxon>Euteleostomi</taxon>
        <taxon>Actinopterygii</taxon>
        <taxon>Neopterygii</taxon>
        <taxon>Teleostei</taxon>
        <taxon>Neoteleostei</taxon>
        <taxon>Acanthomorphata</taxon>
        <taxon>Eupercaria</taxon>
        <taxon>Perciformes</taxon>
        <taxon>Notothenioidei</taxon>
        <taxon>Nototheniidae</taxon>
        <taxon>Dissostichus</taxon>
    </lineage>
</organism>
<dbReference type="EMBL" id="JAAKFY010000027">
    <property type="protein sequence ID" value="KAF3832082.1"/>
    <property type="molecule type" value="Genomic_DNA"/>
</dbReference>
<dbReference type="SMART" id="SM00129">
    <property type="entry name" value="KISc"/>
    <property type="match status" value="1"/>
</dbReference>
<dbReference type="GO" id="GO:0007018">
    <property type="term" value="P:microtubule-based movement"/>
    <property type="evidence" value="ECO:0007669"/>
    <property type="project" value="InterPro"/>
</dbReference>
<dbReference type="Gene3D" id="3.40.850.10">
    <property type="entry name" value="Kinesin motor domain"/>
    <property type="match status" value="1"/>
</dbReference>
<evidence type="ECO:0000256" key="4">
    <source>
        <dbReference type="ARBA" id="ARBA00023212"/>
    </source>
</evidence>
<feature type="compositionally biased region" description="Low complexity" evidence="6">
    <location>
        <begin position="184"/>
        <end position="202"/>
    </location>
</feature>
<dbReference type="PANTHER" id="PTHR47972">
    <property type="entry name" value="KINESIN-LIKE PROTEIN KLP-3"/>
    <property type="match status" value="1"/>
</dbReference>
<feature type="region of interest" description="Disordered" evidence="6">
    <location>
        <begin position="145"/>
        <end position="214"/>
    </location>
</feature>
<keyword evidence="2" id="KW-0547">Nucleotide-binding</keyword>
<name>A0A7J5X546_DISMA</name>
<keyword evidence="9" id="KW-1185">Reference proteome</keyword>
<dbReference type="GO" id="GO:0005524">
    <property type="term" value="F:ATP binding"/>
    <property type="evidence" value="ECO:0007669"/>
    <property type="project" value="UniProtKB-KW"/>
</dbReference>
<reference evidence="8 9" key="1">
    <citation type="submission" date="2020-03" db="EMBL/GenBank/DDBJ databases">
        <title>Dissostichus mawsoni Genome sequencing and assembly.</title>
        <authorList>
            <person name="Park H."/>
        </authorList>
    </citation>
    <scope>NUCLEOTIDE SEQUENCE [LARGE SCALE GENOMIC DNA]</scope>
    <source>
        <strain evidence="8">DM0001</strain>
        <tissue evidence="8">Muscle</tissue>
    </source>
</reference>
<evidence type="ECO:0000256" key="5">
    <source>
        <dbReference type="PROSITE-ProRule" id="PRU00283"/>
    </source>
</evidence>
<comment type="caution">
    <text evidence="8">The sequence shown here is derived from an EMBL/GenBank/DDBJ whole genome shotgun (WGS) entry which is preliminary data.</text>
</comment>
<evidence type="ECO:0000313" key="9">
    <source>
        <dbReference type="Proteomes" id="UP000518266"/>
    </source>
</evidence>
<dbReference type="GO" id="GO:0015630">
    <property type="term" value="C:microtubule cytoskeleton"/>
    <property type="evidence" value="ECO:0007669"/>
    <property type="project" value="TreeGrafter"/>
</dbReference>
<protein>
    <recommendedName>
        <fullName evidence="7">Kinesin motor domain-containing protein</fullName>
    </recommendedName>
</protein>
<accession>A0A7J5X546</accession>
<sequence length="261" mass="28693">MWSPSSSSVGVLDNPGINQRALRLLFSEVTDKLDWDYKISVSMVEIYNEMLRFTSRTHRVQRPEPEDINRVFELGHMNRATACTNLNEHSSPACERRSASTSPVALGDVINALRGKHSHVSPLPGNVSESVCSLKFAQRVRSVEFSASSSSSRKNENSSTSSSPTHDSVELDSPPVTPVPLPISRASSAGSSLSFSSSSRTPSSRRRTTEDDGVRNPAACFFDARFSVISPFSHGRKEQRLLGTLRINLHMADSLRVFLPC</sequence>
<evidence type="ECO:0000256" key="1">
    <source>
        <dbReference type="ARBA" id="ARBA00004245"/>
    </source>
</evidence>
<evidence type="ECO:0000256" key="3">
    <source>
        <dbReference type="ARBA" id="ARBA00022840"/>
    </source>
</evidence>
<dbReference type="PANTHER" id="PTHR47972:SF5">
    <property type="entry name" value="KINESIN-LIKE PROTEIN KIFC3"/>
    <property type="match status" value="1"/>
</dbReference>
<dbReference type="InterPro" id="IPR001752">
    <property type="entry name" value="Kinesin_motor_dom"/>
</dbReference>
<dbReference type="PROSITE" id="PS50067">
    <property type="entry name" value="KINESIN_MOTOR_2"/>
    <property type="match status" value="1"/>
</dbReference>
<comment type="similarity">
    <text evidence="5">Belongs to the TRAFAC class myosin-kinesin ATPase superfamily. Kinesin family.</text>
</comment>
<evidence type="ECO:0000256" key="6">
    <source>
        <dbReference type="SAM" id="MobiDB-lite"/>
    </source>
</evidence>
<evidence type="ECO:0000313" key="8">
    <source>
        <dbReference type="EMBL" id="KAF3832082.1"/>
    </source>
</evidence>
<gene>
    <name evidence="8" type="ORF">F7725_025747</name>
</gene>
<dbReference type="InterPro" id="IPR027640">
    <property type="entry name" value="Kinesin-like_fam"/>
</dbReference>
<comment type="caution">
    <text evidence="5">Lacks conserved residue(s) required for the propagation of feature annotation.</text>
</comment>
<comment type="subcellular location">
    <subcellularLocation>
        <location evidence="1">Cytoplasm</location>
        <location evidence="1">Cytoskeleton</location>
    </subcellularLocation>
</comment>